<dbReference type="EMBL" id="CM055101">
    <property type="protein sequence ID" value="KAJ7541882.1"/>
    <property type="molecule type" value="Genomic_DNA"/>
</dbReference>
<name>A0ACC2CIU0_DIPCM</name>
<protein>
    <submittedName>
        <fullName evidence="1">Uncharacterized protein</fullName>
    </submittedName>
</protein>
<comment type="caution">
    <text evidence="1">The sequence shown here is derived from an EMBL/GenBank/DDBJ whole genome shotgun (WGS) entry which is preliminary data.</text>
</comment>
<sequence>MSTSKGGGEEEVGAAFDRDLHVQFFVSMLHELPSEYEGQDVNRLTLAYFAISGLHILNALHLVPKKEIIEWIYGLQVLPSSCATHENGVMYGFRGSPSIGIKMNSLGVTPSLHDGGHLAMTYSALATLKVLGDDLSRVYREGIISSMRMLQQPNGSFSPLSLGAETDLRFVYCAAAICSLLQDWSGMDSSMAIDYIRQSQSYDQGFGLSPGLESHGGATYCAIAALKLMGQIVEDSTTCEITSPVVDVQALIHWCSQKQAHSGGFRGRANKDADSCYAFWIGGSLQILGAFKFCDKMALRSFLLTCQSKYGGFSKLPDEWPDILHAYYGVCGFSLLKEPGLDPLCCELGIPVRTIYASPA</sequence>
<organism evidence="1 2">
    <name type="scientific">Diphasiastrum complanatum</name>
    <name type="common">Issler's clubmoss</name>
    <name type="synonym">Lycopodium complanatum</name>
    <dbReference type="NCBI Taxonomy" id="34168"/>
    <lineage>
        <taxon>Eukaryota</taxon>
        <taxon>Viridiplantae</taxon>
        <taxon>Streptophyta</taxon>
        <taxon>Embryophyta</taxon>
        <taxon>Tracheophyta</taxon>
        <taxon>Lycopodiopsida</taxon>
        <taxon>Lycopodiales</taxon>
        <taxon>Lycopodiaceae</taxon>
        <taxon>Lycopodioideae</taxon>
        <taxon>Diphasiastrum</taxon>
    </lineage>
</organism>
<gene>
    <name evidence="1" type="ORF">O6H91_10G080900</name>
</gene>
<evidence type="ECO:0000313" key="2">
    <source>
        <dbReference type="Proteomes" id="UP001162992"/>
    </source>
</evidence>
<evidence type="ECO:0000313" key="1">
    <source>
        <dbReference type="EMBL" id="KAJ7541882.1"/>
    </source>
</evidence>
<accession>A0ACC2CIU0</accession>
<keyword evidence="2" id="KW-1185">Reference proteome</keyword>
<reference evidence="2" key="1">
    <citation type="journal article" date="2024" name="Proc. Natl. Acad. Sci. U.S.A.">
        <title>Extraordinary preservation of gene collinearity over three hundred million years revealed in homosporous lycophytes.</title>
        <authorList>
            <person name="Li C."/>
            <person name="Wickell D."/>
            <person name="Kuo L.Y."/>
            <person name="Chen X."/>
            <person name="Nie B."/>
            <person name="Liao X."/>
            <person name="Peng D."/>
            <person name="Ji J."/>
            <person name="Jenkins J."/>
            <person name="Williams M."/>
            <person name="Shu S."/>
            <person name="Plott C."/>
            <person name="Barry K."/>
            <person name="Rajasekar S."/>
            <person name="Grimwood J."/>
            <person name="Han X."/>
            <person name="Sun S."/>
            <person name="Hou Z."/>
            <person name="He W."/>
            <person name="Dai G."/>
            <person name="Sun C."/>
            <person name="Schmutz J."/>
            <person name="Leebens-Mack J.H."/>
            <person name="Li F.W."/>
            <person name="Wang L."/>
        </authorList>
    </citation>
    <scope>NUCLEOTIDE SEQUENCE [LARGE SCALE GENOMIC DNA]</scope>
    <source>
        <strain evidence="2">cv. PW_Plant_1</strain>
    </source>
</reference>
<proteinExistence type="predicted"/>
<dbReference type="Proteomes" id="UP001162992">
    <property type="component" value="Chromosome 10"/>
</dbReference>